<evidence type="ECO:0000256" key="2">
    <source>
        <dbReference type="ARBA" id="ARBA00023235"/>
    </source>
</evidence>
<dbReference type="NCBIfam" id="TIGR00654">
    <property type="entry name" value="PhzF_family"/>
    <property type="match status" value="1"/>
</dbReference>
<dbReference type="PANTHER" id="PTHR13774:SF39">
    <property type="entry name" value="BIOSYNTHESIS PROTEIN, PUTATIVE-RELATED"/>
    <property type="match status" value="1"/>
</dbReference>
<keyword evidence="4" id="KW-1185">Reference proteome</keyword>
<name>A0ABM5V4M2_9BURK</name>
<keyword evidence="2" id="KW-0413">Isomerase</keyword>
<evidence type="ECO:0000313" key="4">
    <source>
        <dbReference type="Proteomes" id="UP000063429"/>
    </source>
</evidence>
<evidence type="ECO:0000313" key="3">
    <source>
        <dbReference type="EMBL" id="AKZ64589.1"/>
    </source>
</evidence>
<comment type="similarity">
    <text evidence="1">Belongs to the PhzF family.</text>
</comment>
<gene>
    <name evidence="3" type="ORF">F506_19755</name>
</gene>
<dbReference type="InterPro" id="IPR003719">
    <property type="entry name" value="Phenazine_PhzF-like"/>
</dbReference>
<accession>A0ABM5V4M2</accession>
<evidence type="ECO:0000256" key="1">
    <source>
        <dbReference type="ARBA" id="ARBA00008270"/>
    </source>
</evidence>
<proteinExistence type="inferred from homology"/>
<dbReference type="SUPFAM" id="SSF54506">
    <property type="entry name" value="Diaminopimelate epimerase-like"/>
    <property type="match status" value="1"/>
</dbReference>
<dbReference type="Proteomes" id="UP000063429">
    <property type="component" value="Chromosome"/>
</dbReference>
<sequence>MQVDAQIVNAFIDGTAGGNPAGVVLDADALTTEQKLHIARQLGLSETAFVSSSQSATVKLEFFTPTRQIPHCGHATIATFSLLHKLGIIGEGNFSKESIDGNLDILIAGEMVFMEQRAPQYRALDAAGSGLAARIAASLGLAPGQLHAGLAPTVVNTGNAFLIVPLPDEQTVSVARPDAALIEEISNELDVIGYYVYSDMTTVSGRHAGVRMFSPRFGIPEESATGTAAGPLACYLHDHGGVKDHEIIIEQGYLMQPPSPSVIKVKLTVDDGRITQLMAGGTAKATRLIKLDV</sequence>
<dbReference type="Pfam" id="PF02567">
    <property type="entry name" value="PhzC-PhzF"/>
    <property type="match status" value="1"/>
</dbReference>
<dbReference type="RefSeq" id="WP_053200238.1">
    <property type="nucleotide sequence ID" value="NZ_CP011409.1"/>
</dbReference>
<protein>
    <submittedName>
        <fullName evidence="3">Phenazine biosynthesis protein</fullName>
    </submittedName>
</protein>
<organism evidence="3 4">
    <name type="scientific">Herbaspirillum hiltneri N3</name>
    <dbReference type="NCBI Taxonomy" id="1262470"/>
    <lineage>
        <taxon>Bacteria</taxon>
        <taxon>Pseudomonadati</taxon>
        <taxon>Pseudomonadota</taxon>
        <taxon>Betaproteobacteria</taxon>
        <taxon>Burkholderiales</taxon>
        <taxon>Oxalobacteraceae</taxon>
        <taxon>Herbaspirillum</taxon>
    </lineage>
</organism>
<dbReference type="PIRSF" id="PIRSF016184">
    <property type="entry name" value="PhzC_PhzF"/>
    <property type="match status" value="1"/>
</dbReference>
<reference evidence="4" key="1">
    <citation type="journal article" date="2015" name="Genome Announc.">
        <title>Complete Genome Sequence of Herbaspirillum hiltneri N3 (DSM 17495), Isolated from Surface-Sterilized Wheat Roots.</title>
        <authorList>
            <person name="Guizelini D."/>
            <person name="Saizaki P.M."/>
            <person name="Coimbra N.A."/>
            <person name="Weiss V.A."/>
            <person name="Faoro H."/>
            <person name="Sfeir M.Z."/>
            <person name="Baura V.A."/>
            <person name="Monteiro R.A."/>
            <person name="Chubatsu L.S."/>
            <person name="Souza E.M."/>
            <person name="Cruz L.M."/>
            <person name="Pedrosa F.O."/>
            <person name="Raittz R.T."/>
            <person name="Marchaukoski J.N."/>
            <person name="Steffens M.B."/>
        </authorList>
    </citation>
    <scope>NUCLEOTIDE SEQUENCE [LARGE SCALE GENOMIC DNA]</scope>
    <source>
        <strain evidence="4">N3</strain>
    </source>
</reference>
<dbReference type="PANTHER" id="PTHR13774">
    <property type="entry name" value="PHENAZINE BIOSYNTHESIS PROTEIN"/>
    <property type="match status" value="1"/>
</dbReference>
<dbReference type="Gene3D" id="3.10.310.10">
    <property type="entry name" value="Diaminopimelate Epimerase, Chain A, domain 1"/>
    <property type="match status" value="2"/>
</dbReference>
<dbReference type="EMBL" id="CP011409">
    <property type="protein sequence ID" value="AKZ64589.1"/>
    <property type="molecule type" value="Genomic_DNA"/>
</dbReference>